<evidence type="ECO:0000256" key="5">
    <source>
        <dbReference type="ARBA" id="ARBA00023065"/>
    </source>
</evidence>
<evidence type="ECO:0000313" key="11">
    <source>
        <dbReference type="EMBL" id="MBW8635800.1"/>
    </source>
</evidence>
<protein>
    <submittedName>
        <fullName evidence="11">Chloride channel protein</fullName>
    </submittedName>
</protein>
<feature type="transmembrane region" description="Helical" evidence="10">
    <location>
        <begin position="32"/>
        <end position="56"/>
    </location>
</feature>
<dbReference type="Proteomes" id="UP001196509">
    <property type="component" value="Unassembled WGS sequence"/>
</dbReference>
<evidence type="ECO:0000256" key="3">
    <source>
        <dbReference type="ARBA" id="ARBA00022692"/>
    </source>
</evidence>
<dbReference type="EMBL" id="JAICBX010000001">
    <property type="protein sequence ID" value="MBW8635800.1"/>
    <property type="molecule type" value="Genomic_DNA"/>
</dbReference>
<sequence length="543" mass="58363">MLPEYIRSLPRQIRLWVTPNIRSFIDEKQPRLWLLSLAGGLAVTIAAIIFRELIGFVQLAWLHDSSEKVISAARKVPWYMIVFAPAAGGLVVGQMLRFLPQRRTLAVADVIEARAVSGKRLGFREGIYSAVISAISLGSGASAGREGPIIHLGATLSAAIARNSKMPSWCDRTLLGCGVAAAISASFNAPIAGVLFAHEVILGHYSLRSFVPIVISSSVAAIVSRNWFGEVVTFTVPHYTVVSYWEFPGFALLGIISAIVAISFQFSLFSTDFLARKVTMPLWLRPVVGGLMVGCIGYFLPQVLGVGYEATDEALWGRLSLAMLLILIVAKTAATSITLASRFGGGIFSPSLYLGAMTGGAYGIIAASAFPGLASSPALYSFLGMGAVVGAVLGAPISTTLIVFELTGGYELSIALLLTVAIAHGINQAIHGHSYFNWQLEMRGIFVQAGPQHIVVSNVKVMDFMTPVNPDDEPVEYDDERGMALKPTDTLDKALRSFDIGGSSRLPVVDEKEGTHIIAWATHVKALAYFNKRLIDVAKEEHL</sequence>
<dbReference type="PRINTS" id="PR00762">
    <property type="entry name" value="CLCHANNEL"/>
</dbReference>
<evidence type="ECO:0000313" key="12">
    <source>
        <dbReference type="Proteomes" id="UP001196509"/>
    </source>
</evidence>
<dbReference type="Pfam" id="PF00654">
    <property type="entry name" value="Voltage_CLC"/>
    <property type="match status" value="1"/>
</dbReference>
<feature type="transmembrane region" description="Helical" evidence="10">
    <location>
        <begin position="320"/>
        <end position="340"/>
    </location>
</feature>
<reference evidence="11" key="1">
    <citation type="submission" date="2021-08" db="EMBL/GenBank/DDBJ databases">
        <title>Hoeflea bacterium WL0058 sp. nov., isolated from the sediment.</title>
        <authorList>
            <person name="Wang L."/>
            <person name="Zhang D."/>
        </authorList>
    </citation>
    <scope>NUCLEOTIDE SEQUENCE</scope>
    <source>
        <strain evidence="11">WL0058</strain>
    </source>
</reference>
<keyword evidence="9" id="KW-0407">Ion channel</keyword>
<dbReference type="InterPro" id="IPR014743">
    <property type="entry name" value="Cl-channel_core"/>
</dbReference>
<dbReference type="PANTHER" id="PTHR43427">
    <property type="entry name" value="CHLORIDE CHANNEL PROTEIN CLC-E"/>
    <property type="match status" value="1"/>
</dbReference>
<evidence type="ECO:0000256" key="8">
    <source>
        <dbReference type="ARBA" id="ARBA00023214"/>
    </source>
</evidence>
<evidence type="ECO:0000256" key="7">
    <source>
        <dbReference type="ARBA" id="ARBA00023173"/>
    </source>
</evidence>
<feature type="transmembrane region" description="Helical" evidence="10">
    <location>
        <begin position="379"/>
        <end position="404"/>
    </location>
</feature>
<accession>A0AAE2ZJM6</accession>
<dbReference type="RefSeq" id="WP_220226518.1">
    <property type="nucleotide sequence ID" value="NZ_JAICBX010000001.1"/>
</dbReference>
<keyword evidence="7" id="KW-0869">Chloride channel</keyword>
<keyword evidence="6 10" id="KW-0472">Membrane</keyword>
<dbReference type="GO" id="GO:0005254">
    <property type="term" value="F:chloride channel activity"/>
    <property type="evidence" value="ECO:0007669"/>
    <property type="project" value="UniProtKB-KW"/>
</dbReference>
<comment type="subcellular location">
    <subcellularLocation>
        <location evidence="1">Membrane</location>
        <topology evidence="1">Multi-pass membrane protein</topology>
    </subcellularLocation>
</comment>
<evidence type="ECO:0000256" key="10">
    <source>
        <dbReference type="SAM" id="Phobius"/>
    </source>
</evidence>
<dbReference type="GO" id="GO:0034707">
    <property type="term" value="C:chloride channel complex"/>
    <property type="evidence" value="ECO:0007669"/>
    <property type="project" value="UniProtKB-KW"/>
</dbReference>
<organism evidence="11 12">
    <name type="scientific">Flavimaribacter sediminis</name>
    <dbReference type="NCBI Taxonomy" id="2865987"/>
    <lineage>
        <taxon>Bacteria</taxon>
        <taxon>Pseudomonadati</taxon>
        <taxon>Pseudomonadota</taxon>
        <taxon>Alphaproteobacteria</taxon>
        <taxon>Hyphomicrobiales</taxon>
        <taxon>Rhizobiaceae</taxon>
        <taxon>Flavimaribacter</taxon>
    </lineage>
</organism>
<dbReference type="InterPro" id="IPR001807">
    <property type="entry name" value="ClC"/>
</dbReference>
<gene>
    <name evidence="11" type="ORF">K1W69_01265</name>
</gene>
<evidence type="ECO:0000256" key="2">
    <source>
        <dbReference type="ARBA" id="ARBA00022448"/>
    </source>
</evidence>
<dbReference type="PANTHER" id="PTHR43427:SF6">
    <property type="entry name" value="CHLORIDE CHANNEL PROTEIN CLC-E"/>
    <property type="match status" value="1"/>
</dbReference>
<feature type="transmembrane region" description="Helical" evidence="10">
    <location>
        <begin position="173"/>
        <end position="197"/>
    </location>
</feature>
<evidence type="ECO:0000256" key="9">
    <source>
        <dbReference type="ARBA" id="ARBA00023303"/>
    </source>
</evidence>
<dbReference type="InterPro" id="IPR050368">
    <property type="entry name" value="ClC-type_chloride_channel"/>
</dbReference>
<dbReference type="SUPFAM" id="SSF81340">
    <property type="entry name" value="Clc chloride channel"/>
    <property type="match status" value="1"/>
</dbReference>
<name>A0AAE2ZJM6_9HYPH</name>
<keyword evidence="3 10" id="KW-0812">Transmembrane</keyword>
<feature type="transmembrane region" description="Helical" evidence="10">
    <location>
        <begin position="76"/>
        <end position="96"/>
    </location>
</feature>
<keyword evidence="12" id="KW-1185">Reference proteome</keyword>
<evidence type="ECO:0000256" key="4">
    <source>
        <dbReference type="ARBA" id="ARBA00022989"/>
    </source>
</evidence>
<keyword evidence="5" id="KW-0406">Ion transport</keyword>
<dbReference type="AlphaFoldDB" id="A0AAE2ZJM6"/>
<feature type="transmembrane region" description="Helical" evidence="10">
    <location>
        <begin position="352"/>
        <end position="373"/>
    </location>
</feature>
<evidence type="ECO:0000256" key="1">
    <source>
        <dbReference type="ARBA" id="ARBA00004141"/>
    </source>
</evidence>
<dbReference type="Gene3D" id="1.10.3080.10">
    <property type="entry name" value="Clc chloride channel"/>
    <property type="match status" value="1"/>
</dbReference>
<feature type="transmembrane region" description="Helical" evidence="10">
    <location>
        <begin position="248"/>
        <end position="270"/>
    </location>
</feature>
<keyword evidence="8" id="KW-0868">Chloride</keyword>
<dbReference type="CDD" id="cd00400">
    <property type="entry name" value="Voltage_gated_ClC"/>
    <property type="match status" value="1"/>
</dbReference>
<evidence type="ECO:0000256" key="6">
    <source>
        <dbReference type="ARBA" id="ARBA00023136"/>
    </source>
</evidence>
<feature type="transmembrane region" description="Helical" evidence="10">
    <location>
        <begin position="282"/>
        <end position="300"/>
    </location>
</feature>
<comment type="caution">
    <text evidence="11">The sequence shown here is derived from an EMBL/GenBank/DDBJ whole genome shotgun (WGS) entry which is preliminary data.</text>
</comment>
<proteinExistence type="predicted"/>
<keyword evidence="2" id="KW-0813">Transport</keyword>
<keyword evidence="4 10" id="KW-1133">Transmembrane helix</keyword>